<dbReference type="InterPro" id="IPR011990">
    <property type="entry name" value="TPR-like_helical_dom_sf"/>
</dbReference>
<keyword evidence="2" id="KW-1185">Reference proteome</keyword>
<evidence type="ECO:0000313" key="2">
    <source>
        <dbReference type="Proteomes" id="UP001589896"/>
    </source>
</evidence>
<dbReference type="SUPFAM" id="SSF48452">
    <property type="entry name" value="TPR-like"/>
    <property type="match status" value="1"/>
</dbReference>
<gene>
    <name evidence="1" type="ORF">ACFFGH_00325</name>
</gene>
<sequence>MRAYLAARAQLLREAGESHPLLIPIGRRLAALHREHGRLPAAERNLRDAVRIAIETNGPQHPGTLTVRRELGEVLLMQGRHTKAAREFDAVHQGLVERHGEGHAELRDSHRMLAQAHWQRGDTETAETQLRAALVISRRGGDPDQVAEVQLELGELLHETGRAGAALPLVRQAVALRRARHGAAHGLTADAERLLAEIDASIAGPGPGPGSARTRLQRPVERADLALEPPPAGANQAELVLARRDITAEDASALARLDPGAGEPALQPAALRARASAAEALCRRGGDDAARAALLLDLLLADVRRYEPTGGTITREVEAIRRQCSPVDANPGGTVAAR</sequence>
<name>A0ABV6RH31_9GAMM</name>
<accession>A0ABV6RH31</accession>
<dbReference type="Pfam" id="PF13424">
    <property type="entry name" value="TPR_12"/>
    <property type="match status" value="1"/>
</dbReference>
<dbReference type="RefSeq" id="WP_386667255.1">
    <property type="nucleotide sequence ID" value="NZ_JBHLTG010000001.1"/>
</dbReference>
<reference evidence="1 2" key="1">
    <citation type="submission" date="2024-09" db="EMBL/GenBank/DDBJ databases">
        <authorList>
            <person name="Sun Q."/>
            <person name="Mori K."/>
        </authorList>
    </citation>
    <scope>NUCLEOTIDE SEQUENCE [LARGE SCALE GENOMIC DNA]</scope>
    <source>
        <strain evidence="1 2">KCTC 23076</strain>
    </source>
</reference>
<dbReference type="EMBL" id="JBHLTG010000001">
    <property type="protein sequence ID" value="MFC0676293.1"/>
    <property type="molecule type" value="Genomic_DNA"/>
</dbReference>
<organism evidence="1 2">
    <name type="scientific">Lysobacter korlensis</name>
    <dbReference type="NCBI Taxonomy" id="553636"/>
    <lineage>
        <taxon>Bacteria</taxon>
        <taxon>Pseudomonadati</taxon>
        <taxon>Pseudomonadota</taxon>
        <taxon>Gammaproteobacteria</taxon>
        <taxon>Lysobacterales</taxon>
        <taxon>Lysobacteraceae</taxon>
        <taxon>Lysobacter</taxon>
    </lineage>
</organism>
<comment type="caution">
    <text evidence="1">The sequence shown here is derived from an EMBL/GenBank/DDBJ whole genome shotgun (WGS) entry which is preliminary data.</text>
</comment>
<evidence type="ECO:0000313" key="1">
    <source>
        <dbReference type="EMBL" id="MFC0676293.1"/>
    </source>
</evidence>
<protein>
    <submittedName>
        <fullName evidence="1">Tetratricopeptide repeat protein</fullName>
    </submittedName>
</protein>
<proteinExistence type="predicted"/>
<dbReference type="Pfam" id="PF13432">
    <property type="entry name" value="TPR_16"/>
    <property type="match status" value="1"/>
</dbReference>
<dbReference type="Gene3D" id="1.25.40.10">
    <property type="entry name" value="Tetratricopeptide repeat domain"/>
    <property type="match status" value="2"/>
</dbReference>
<dbReference type="Proteomes" id="UP001589896">
    <property type="component" value="Unassembled WGS sequence"/>
</dbReference>